<dbReference type="Proteomes" id="UP000321393">
    <property type="component" value="Unassembled WGS sequence"/>
</dbReference>
<sequence length="295" mass="33167">MGPSFDVRCYNECIVGGLRYHISECDSQCTTQNSGLMVIGESDPSGSGDNNFYGTMSSFSCAFLEMDAVFLEFTEDLDNPERGSSLVDDNSGTSQPFVTPTLKRHAQSRLLELERYVEANGQILMTIAPGVEKPISPHVVCFRKYIEVIKDDRRFFMLDFNDQAMNRFIEHQMLNTFKEFQGSCHRHFKKYSDSEEACANPLHLLSSGSVERTHQSRDPEGCTYQSSDPERYTYQFSDPEGCTYQSSAPEGCTYQSSDPEGCTYQSSDPEGCTYQSSDPEGCTYQSSDPEGYTYP</sequence>
<feature type="region of interest" description="Disordered" evidence="1">
    <location>
        <begin position="248"/>
        <end position="295"/>
    </location>
</feature>
<evidence type="ECO:0000313" key="3">
    <source>
        <dbReference type="Proteomes" id="UP000321393"/>
    </source>
</evidence>
<dbReference type="STRING" id="1194695.A0A5A7V3P1"/>
<dbReference type="EMBL" id="SSTE01005668">
    <property type="protein sequence ID" value="KAA0060475.1"/>
    <property type="molecule type" value="Genomic_DNA"/>
</dbReference>
<comment type="caution">
    <text evidence="2">The sequence shown here is derived from an EMBL/GenBank/DDBJ whole genome shotgun (WGS) entry which is preliminary data.</text>
</comment>
<feature type="region of interest" description="Disordered" evidence="1">
    <location>
        <begin position="209"/>
        <end position="229"/>
    </location>
</feature>
<accession>A0A5A7V3P1</accession>
<dbReference type="AlphaFoldDB" id="A0A5A7V3P1"/>
<feature type="compositionally biased region" description="Basic and acidic residues" evidence="1">
    <location>
        <begin position="211"/>
        <end position="220"/>
    </location>
</feature>
<evidence type="ECO:0000313" key="2">
    <source>
        <dbReference type="EMBL" id="KAA0060475.1"/>
    </source>
</evidence>
<proteinExistence type="predicted"/>
<organism evidence="2 3">
    <name type="scientific">Cucumis melo var. makuwa</name>
    <name type="common">Oriental melon</name>
    <dbReference type="NCBI Taxonomy" id="1194695"/>
    <lineage>
        <taxon>Eukaryota</taxon>
        <taxon>Viridiplantae</taxon>
        <taxon>Streptophyta</taxon>
        <taxon>Embryophyta</taxon>
        <taxon>Tracheophyta</taxon>
        <taxon>Spermatophyta</taxon>
        <taxon>Magnoliopsida</taxon>
        <taxon>eudicotyledons</taxon>
        <taxon>Gunneridae</taxon>
        <taxon>Pentapetalae</taxon>
        <taxon>rosids</taxon>
        <taxon>fabids</taxon>
        <taxon>Cucurbitales</taxon>
        <taxon>Cucurbitaceae</taxon>
        <taxon>Benincaseae</taxon>
        <taxon>Cucumis</taxon>
    </lineage>
</organism>
<feature type="compositionally biased region" description="Polar residues" evidence="1">
    <location>
        <begin position="248"/>
        <end position="288"/>
    </location>
</feature>
<reference evidence="2 3" key="1">
    <citation type="submission" date="2019-08" db="EMBL/GenBank/DDBJ databases">
        <title>Draft genome sequences of two oriental melons (Cucumis melo L. var makuwa).</title>
        <authorList>
            <person name="Kwon S.-Y."/>
        </authorList>
    </citation>
    <scope>NUCLEOTIDE SEQUENCE [LARGE SCALE GENOMIC DNA]</scope>
    <source>
        <strain evidence="3">cv. SW 3</strain>
        <tissue evidence="2">Leaf</tissue>
    </source>
</reference>
<name>A0A5A7V3P1_CUCMM</name>
<protein>
    <submittedName>
        <fullName evidence="2">CACTA en-spm transposon protein</fullName>
    </submittedName>
</protein>
<gene>
    <name evidence="2" type="ORF">E6C27_scaffold22G003060</name>
</gene>
<evidence type="ECO:0000256" key="1">
    <source>
        <dbReference type="SAM" id="MobiDB-lite"/>
    </source>
</evidence>